<evidence type="ECO:0000313" key="1">
    <source>
        <dbReference type="EMBL" id="GGM17425.1"/>
    </source>
</evidence>
<evidence type="ECO:0000313" key="2">
    <source>
        <dbReference type="Proteomes" id="UP000616499"/>
    </source>
</evidence>
<dbReference type="Proteomes" id="UP000616499">
    <property type="component" value="Unassembled WGS sequence"/>
</dbReference>
<comment type="caution">
    <text evidence="1">The sequence shown here is derived from an EMBL/GenBank/DDBJ whole genome shotgun (WGS) entry which is preliminary data.</text>
</comment>
<name>A0ABQ2GXS7_9PSED</name>
<gene>
    <name evidence="1" type="ORF">GCM10009425_30510</name>
</gene>
<proteinExistence type="predicted"/>
<keyword evidence="2" id="KW-1185">Reference proteome</keyword>
<sequence length="128" mass="14203">MSEIEVIAGDHYLNAEAIHLFIDELIKEGDKLSLTNSEMLVGYMSEEQEEPRSLDSAHDPVCVIHKVTQNMVDDMKQEGTDLGYQAGDWSISGGTHENMILSKPFKTLEEAMDAAKDRFGAVRFTAAP</sequence>
<protein>
    <submittedName>
        <fullName evidence="1">Uncharacterized protein</fullName>
    </submittedName>
</protein>
<accession>A0ABQ2GXS7</accession>
<organism evidence="1 2">
    <name type="scientific">Pseudomonas asuensis</name>
    <dbReference type="NCBI Taxonomy" id="1825787"/>
    <lineage>
        <taxon>Bacteria</taxon>
        <taxon>Pseudomonadati</taxon>
        <taxon>Pseudomonadota</taxon>
        <taxon>Gammaproteobacteria</taxon>
        <taxon>Pseudomonadales</taxon>
        <taxon>Pseudomonadaceae</taxon>
        <taxon>Pseudomonas</taxon>
    </lineage>
</organism>
<reference evidence="2" key="1">
    <citation type="journal article" date="2019" name="Int. J. Syst. Evol. Microbiol.">
        <title>The Global Catalogue of Microorganisms (GCM) 10K type strain sequencing project: providing services to taxonomists for standard genome sequencing and annotation.</title>
        <authorList>
            <consortium name="The Broad Institute Genomics Platform"/>
            <consortium name="The Broad Institute Genome Sequencing Center for Infectious Disease"/>
            <person name="Wu L."/>
            <person name="Ma J."/>
        </authorList>
    </citation>
    <scope>NUCLEOTIDE SEQUENCE [LARGE SCALE GENOMIC DNA]</scope>
    <source>
        <strain evidence="2">JCM 13501</strain>
    </source>
</reference>
<dbReference type="EMBL" id="BMNW01000006">
    <property type="protein sequence ID" value="GGM17425.1"/>
    <property type="molecule type" value="Genomic_DNA"/>
</dbReference>